<dbReference type="AlphaFoldDB" id="A0A9N9NSY8"/>
<dbReference type="EMBL" id="CAJVPZ010037897">
    <property type="protein sequence ID" value="CAG8754518.1"/>
    <property type="molecule type" value="Genomic_DNA"/>
</dbReference>
<evidence type="ECO:0000313" key="3">
    <source>
        <dbReference type="Proteomes" id="UP000789396"/>
    </source>
</evidence>
<feature type="compositionally biased region" description="Basic and acidic residues" evidence="1">
    <location>
        <begin position="15"/>
        <end position="28"/>
    </location>
</feature>
<evidence type="ECO:0000256" key="1">
    <source>
        <dbReference type="SAM" id="MobiDB-lite"/>
    </source>
</evidence>
<name>A0A9N9NSY8_9GLOM</name>
<keyword evidence="3" id="KW-1185">Reference proteome</keyword>
<protein>
    <submittedName>
        <fullName evidence="2">569_t:CDS:1</fullName>
    </submittedName>
</protein>
<evidence type="ECO:0000313" key="2">
    <source>
        <dbReference type="EMBL" id="CAG8754518.1"/>
    </source>
</evidence>
<organism evidence="2 3">
    <name type="scientific">Racocetra fulgida</name>
    <dbReference type="NCBI Taxonomy" id="60492"/>
    <lineage>
        <taxon>Eukaryota</taxon>
        <taxon>Fungi</taxon>
        <taxon>Fungi incertae sedis</taxon>
        <taxon>Mucoromycota</taxon>
        <taxon>Glomeromycotina</taxon>
        <taxon>Glomeromycetes</taxon>
        <taxon>Diversisporales</taxon>
        <taxon>Gigasporaceae</taxon>
        <taxon>Racocetra</taxon>
    </lineage>
</organism>
<sequence>SIEANTLVENLEPDTNVREKETNSDRTNVKKKRRKNEAASSASNNNDTTSSLTRRNSFEEAYCQQSSSSTTINTSSQIGPFKTDLDVCLYLVQHPQLNDLALNIINAALQMWAFGCYRDYNASLRRELRKLVPKFIRKHNLLDKEVVDAVKNLNYMTVDLEIFMADNKNELQKLDLRSLL</sequence>
<feature type="non-terminal residue" evidence="2">
    <location>
        <position position="180"/>
    </location>
</feature>
<accession>A0A9N9NSY8</accession>
<gene>
    <name evidence="2" type="ORF">RFULGI_LOCUS13847</name>
</gene>
<dbReference type="OrthoDB" id="2409700at2759"/>
<reference evidence="2" key="1">
    <citation type="submission" date="2021-06" db="EMBL/GenBank/DDBJ databases">
        <authorList>
            <person name="Kallberg Y."/>
            <person name="Tangrot J."/>
            <person name="Rosling A."/>
        </authorList>
    </citation>
    <scope>NUCLEOTIDE SEQUENCE</scope>
    <source>
        <strain evidence="2">IN212</strain>
    </source>
</reference>
<feature type="region of interest" description="Disordered" evidence="1">
    <location>
        <begin position="1"/>
        <end position="55"/>
    </location>
</feature>
<feature type="non-terminal residue" evidence="2">
    <location>
        <position position="1"/>
    </location>
</feature>
<comment type="caution">
    <text evidence="2">The sequence shown here is derived from an EMBL/GenBank/DDBJ whole genome shotgun (WGS) entry which is preliminary data.</text>
</comment>
<dbReference type="Proteomes" id="UP000789396">
    <property type="component" value="Unassembled WGS sequence"/>
</dbReference>
<feature type="compositionally biased region" description="Low complexity" evidence="1">
    <location>
        <begin position="38"/>
        <end position="55"/>
    </location>
</feature>
<proteinExistence type="predicted"/>